<organism evidence="1 2">
    <name type="scientific">Hymenobacter cellulosilyticus</name>
    <dbReference type="NCBI Taxonomy" id="2932248"/>
    <lineage>
        <taxon>Bacteria</taxon>
        <taxon>Pseudomonadati</taxon>
        <taxon>Bacteroidota</taxon>
        <taxon>Cytophagia</taxon>
        <taxon>Cytophagales</taxon>
        <taxon>Hymenobacteraceae</taxon>
        <taxon>Hymenobacter</taxon>
    </lineage>
</organism>
<reference evidence="1" key="1">
    <citation type="submission" date="2022-04" db="EMBL/GenBank/DDBJ databases">
        <title>Hymenobacter sp. isolated from the air.</title>
        <authorList>
            <person name="Won M."/>
            <person name="Lee C.-M."/>
            <person name="Woen H.-Y."/>
            <person name="Kwon S.-W."/>
        </authorList>
    </citation>
    <scope>NUCLEOTIDE SEQUENCE</scope>
    <source>
        <strain evidence="1">5116S-3</strain>
    </source>
</reference>
<dbReference type="AlphaFoldDB" id="A0A8T9Q2R4"/>
<keyword evidence="2" id="KW-1185">Reference proteome</keyword>
<evidence type="ECO:0000313" key="2">
    <source>
        <dbReference type="Proteomes" id="UP000831796"/>
    </source>
</evidence>
<proteinExistence type="predicted"/>
<gene>
    <name evidence="1" type="ORF">MUN79_24605</name>
</gene>
<dbReference type="KEGG" id="hcu:MUN79_24605"/>
<protein>
    <submittedName>
        <fullName evidence="1">Uncharacterized protein</fullName>
    </submittedName>
</protein>
<dbReference type="Proteomes" id="UP000831796">
    <property type="component" value="Chromosome"/>
</dbReference>
<dbReference type="RefSeq" id="WP_244675150.1">
    <property type="nucleotide sequence ID" value="NZ_CP095046.1"/>
</dbReference>
<evidence type="ECO:0000313" key="1">
    <source>
        <dbReference type="EMBL" id="UOQ71747.1"/>
    </source>
</evidence>
<accession>A0A8T9Q2R4</accession>
<dbReference type="EMBL" id="CP095046">
    <property type="protein sequence ID" value="UOQ71747.1"/>
    <property type="molecule type" value="Genomic_DNA"/>
</dbReference>
<sequence length="194" mass="22124">MGIRVTAIHFEQGLPVFSEIKQQYKAQTGLDISLVATVHLANGSLPDLMASPSCALQLLNADAAASEQLELAYDKQKARFLATQQYEAAAAARDAFTRARSAYTHLHDWTFVVSWSSSSVFEHFYAIEFTSTKDTIEVYQYSDQEYAVDSLLRVLVDLGGIYLGFASETPQSPPRRWRKLKRWEDYRWYNRPKK</sequence>
<name>A0A8T9Q2R4_9BACT</name>